<evidence type="ECO:0000256" key="2">
    <source>
        <dbReference type="ARBA" id="ARBA00004651"/>
    </source>
</evidence>
<gene>
    <name evidence="15" type="ORF">STSP2_00402</name>
</gene>
<keyword evidence="5 15" id="KW-0645">Protease</keyword>
<evidence type="ECO:0000256" key="4">
    <source>
        <dbReference type="ARBA" id="ARBA00022475"/>
    </source>
</evidence>
<feature type="transmembrane region" description="Helical" evidence="13">
    <location>
        <begin position="103"/>
        <end position="122"/>
    </location>
</feature>
<dbReference type="Pfam" id="PF02163">
    <property type="entry name" value="Peptidase_M50"/>
    <property type="match status" value="1"/>
</dbReference>
<organism evidence="15 16">
    <name type="scientific">Anaerohalosphaera lusitana</name>
    <dbReference type="NCBI Taxonomy" id="1936003"/>
    <lineage>
        <taxon>Bacteria</taxon>
        <taxon>Pseudomonadati</taxon>
        <taxon>Planctomycetota</taxon>
        <taxon>Phycisphaerae</taxon>
        <taxon>Sedimentisphaerales</taxon>
        <taxon>Anaerohalosphaeraceae</taxon>
        <taxon>Anaerohalosphaera</taxon>
    </lineage>
</organism>
<evidence type="ECO:0000256" key="12">
    <source>
        <dbReference type="ARBA" id="ARBA00023136"/>
    </source>
</evidence>
<keyword evidence="9" id="KW-0862">Zinc</keyword>
<keyword evidence="7" id="KW-0479">Metal-binding</keyword>
<dbReference type="CDD" id="cd06158">
    <property type="entry name" value="S2P-M50_like_1"/>
    <property type="match status" value="1"/>
</dbReference>
<dbReference type="GO" id="GO:0005886">
    <property type="term" value="C:plasma membrane"/>
    <property type="evidence" value="ECO:0007669"/>
    <property type="project" value="UniProtKB-SubCell"/>
</dbReference>
<keyword evidence="6 13" id="KW-0812">Transmembrane</keyword>
<evidence type="ECO:0000313" key="16">
    <source>
        <dbReference type="Proteomes" id="UP000189674"/>
    </source>
</evidence>
<reference evidence="16" key="1">
    <citation type="submission" date="2017-02" db="EMBL/GenBank/DDBJ databases">
        <title>Comparative genomics and description of representatives of a novel lineage of planctomycetes thriving in anoxic sediments.</title>
        <authorList>
            <person name="Spring S."/>
            <person name="Bunk B."/>
            <person name="Sproer C."/>
        </authorList>
    </citation>
    <scope>NUCLEOTIDE SEQUENCE [LARGE SCALE GENOMIC DNA]</scope>
    <source>
        <strain evidence="16">ST-NAGAB-D1</strain>
    </source>
</reference>
<dbReference type="InterPro" id="IPR044537">
    <property type="entry name" value="Rip2-like"/>
</dbReference>
<feature type="transmembrane region" description="Helical" evidence="13">
    <location>
        <begin position="55"/>
        <end position="75"/>
    </location>
</feature>
<dbReference type="AlphaFoldDB" id="A0A1U9NH59"/>
<accession>A0A1U9NH59</accession>
<evidence type="ECO:0000256" key="10">
    <source>
        <dbReference type="ARBA" id="ARBA00022989"/>
    </source>
</evidence>
<keyword evidence="8" id="KW-0378">Hydrolase</keyword>
<dbReference type="RefSeq" id="WP_146659359.1">
    <property type="nucleotide sequence ID" value="NZ_CP019791.1"/>
</dbReference>
<dbReference type="GO" id="GO:0046872">
    <property type="term" value="F:metal ion binding"/>
    <property type="evidence" value="ECO:0007669"/>
    <property type="project" value="UniProtKB-KW"/>
</dbReference>
<dbReference type="InterPro" id="IPR052348">
    <property type="entry name" value="Metallopeptidase_M50B"/>
</dbReference>
<evidence type="ECO:0000256" key="11">
    <source>
        <dbReference type="ARBA" id="ARBA00023049"/>
    </source>
</evidence>
<dbReference type="EMBL" id="CP019791">
    <property type="protein sequence ID" value="AQT67259.1"/>
    <property type="molecule type" value="Genomic_DNA"/>
</dbReference>
<name>A0A1U9NH59_9BACT</name>
<dbReference type="InterPro" id="IPR008915">
    <property type="entry name" value="Peptidase_M50"/>
</dbReference>
<evidence type="ECO:0000256" key="1">
    <source>
        <dbReference type="ARBA" id="ARBA00001947"/>
    </source>
</evidence>
<protein>
    <submittedName>
        <fullName evidence="15">RIP metalloprotease RseP</fullName>
    </submittedName>
</protein>
<feature type="transmembrane region" description="Helical" evidence="13">
    <location>
        <begin position="199"/>
        <end position="227"/>
    </location>
</feature>
<dbReference type="Proteomes" id="UP000189674">
    <property type="component" value="Chromosome"/>
</dbReference>
<evidence type="ECO:0000256" key="13">
    <source>
        <dbReference type="SAM" id="Phobius"/>
    </source>
</evidence>
<dbReference type="STRING" id="1936003.STSP2_00402"/>
<keyword evidence="4" id="KW-1003">Cell membrane</keyword>
<dbReference type="KEGG" id="alus:STSP2_00402"/>
<sequence>MDISLGLAWYVVFVLSASFHEAAHAFTAMKFGDRTAYQGGQVTLHPIPHIAREPFGMIVVPIVSFLFNGWMIGWASTPIDPYWAGRNHKKAALMSLSGPASNLLLILVSAALIHIGIAAGFFNQPSISELGFSTIVTADAGTLANGAANMLSICFSLNIVLTTFNLLPVPPLDGTAIVGLFLDRATAEKYQSFIHQPGIALFGLIMAWMSMDFIFPPVYALAVSFLYPGL</sequence>
<comment type="similarity">
    <text evidence="3">Belongs to the peptidase M50B family.</text>
</comment>
<comment type="subcellular location">
    <subcellularLocation>
        <location evidence="2">Cell membrane</location>
        <topology evidence="2">Multi-pass membrane protein</topology>
    </subcellularLocation>
</comment>
<dbReference type="GO" id="GO:0008237">
    <property type="term" value="F:metallopeptidase activity"/>
    <property type="evidence" value="ECO:0007669"/>
    <property type="project" value="UniProtKB-KW"/>
</dbReference>
<evidence type="ECO:0000259" key="14">
    <source>
        <dbReference type="Pfam" id="PF02163"/>
    </source>
</evidence>
<evidence type="ECO:0000256" key="8">
    <source>
        <dbReference type="ARBA" id="ARBA00022801"/>
    </source>
</evidence>
<evidence type="ECO:0000256" key="9">
    <source>
        <dbReference type="ARBA" id="ARBA00022833"/>
    </source>
</evidence>
<evidence type="ECO:0000313" key="15">
    <source>
        <dbReference type="EMBL" id="AQT67259.1"/>
    </source>
</evidence>
<keyword evidence="16" id="KW-1185">Reference proteome</keyword>
<comment type="cofactor">
    <cofactor evidence="1">
        <name>Zn(2+)</name>
        <dbReference type="ChEBI" id="CHEBI:29105"/>
    </cofactor>
</comment>
<keyword evidence="11 15" id="KW-0482">Metalloprotease</keyword>
<dbReference type="PANTHER" id="PTHR35864:SF1">
    <property type="entry name" value="ZINC METALLOPROTEASE YWHC-RELATED"/>
    <property type="match status" value="1"/>
</dbReference>
<evidence type="ECO:0000256" key="6">
    <source>
        <dbReference type="ARBA" id="ARBA00022692"/>
    </source>
</evidence>
<proteinExistence type="inferred from homology"/>
<evidence type="ECO:0000256" key="3">
    <source>
        <dbReference type="ARBA" id="ARBA00007931"/>
    </source>
</evidence>
<evidence type="ECO:0000256" key="7">
    <source>
        <dbReference type="ARBA" id="ARBA00022723"/>
    </source>
</evidence>
<dbReference type="OrthoDB" id="9800627at2"/>
<feature type="domain" description="Peptidase M50" evidence="14">
    <location>
        <begin position="11"/>
        <end position="201"/>
    </location>
</feature>
<evidence type="ECO:0000256" key="5">
    <source>
        <dbReference type="ARBA" id="ARBA00022670"/>
    </source>
</evidence>
<keyword evidence="12 13" id="KW-0472">Membrane</keyword>
<feature type="transmembrane region" description="Helical" evidence="13">
    <location>
        <begin position="6"/>
        <end position="26"/>
    </location>
</feature>
<keyword evidence="10 13" id="KW-1133">Transmembrane helix</keyword>
<dbReference type="PANTHER" id="PTHR35864">
    <property type="entry name" value="ZINC METALLOPROTEASE MJ0611-RELATED"/>
    <property type="match status" value="1"/>
</dbReference>
<dbReference type="GO" id="GO:0006508">
    <property type="term" value="P:proteolysis"/>
    <property type="evidence" value="ECO:0007669"/>
    <property type="project" value="UniProtKB-KW"/>
</dbReference>